<dbReference type="Proteomes" id="UP001454036">
    <property type="component" value="Unassembled WGS sequence"/>
</dbReference>
<dbReference type="EMBL" id="BAABME010013355">
    <property type="protein sequence ID" value="GAA0186081.1"/>
    <property type="molecule type" value="Genomic_DNA"/>
</dbReference>
<dbReference type="InterPro" id="IPR013103">
    <property type="entry name" value="RVT_2"/>
</dbReference>
<name>A0AAV3RWF5_LITER</name>
<proteinExistence type="predicted"/>
<keyword evidence="3" id="KW-1185">Reference proteome</keyword>
<sequence length="197" mass="22334">MESYNIMVHDHEAPIELKDNEGNVDFYSGVSTKVTPNDSPIATDNLIKRDISKAPKEHEPSSRVQKTHPTSQVIGSLEQGVITRSKQPEKYGEMIGLKKALYSLKEAPRAWYERLTKFLTQNGYVRAVVDDTLFVKTEQSSFIAAQVYVDDIIFGWLSDQMATMMQSGQGMLMIRRAHLEVAFLENQLVVLVQQEIK</sequence>
<evidence type="ECO:0000259" key="1">
    <source>
        <dbReference type="Pfam" id="PF07727"/>
    </source>
</evidence>
<dbReference type="Pfam" id="PF07727">
    <property type="entry name" value="RVT_2"/>
    <property type="match status" value="1"/>
</dbReference>
<gene>
    <name evidence="2" type="ORF">LIER_33369</name>
</gene>
<feature type="domain" description="Reverse transcriptase Ty1/copia-type" evidence="1">
    <location>
        <begin position="92"/>
        <end position="154"/>
    </location>
</feature>
<comment type="caution">
    <text evidence="2">The sequence shown here is derived from an EMBL/GenBank/DDBJ whole genome shotgun (WGS) entry which is preliminary data.</text>
</comment>
<accession>A0AAV3RWF5</accession>
<organism evidence="2 3">
    <name type="scientific">Lithospermum erythrorhizon</name>
    <name type="common">Purple gromwell</name>
    <name type="synonym">Lithospermum officinale var. erythrorhizon</name>
    <dbReference type="NCBI Taxonomy" id="34254"/>
    <lineage>
        <taxon>Eukaryota</taxon>
        <taxon>Viridiplantae</taxon>
        <taxon>Streptophyta</taxon>
        <taxon>Embryophyta</taxon>
        <taxon>Tracheophyta</taxon>
        <taxon>Spermatophyta</taxon>
        <taxon>Magnoliopsida</taxon>
        <taxon>eudicotyledons</taxon>
        <taxon>Gunneridae</taxon>
        <taxon>Pentapetalae</taxon>
        <taxon>asterids</taxon>
        <taxon>lamiids</taxon>
        <taxon>Boraginales</taxon>
        <taxon>Boraginaceae</taxon>
        <taxon>Boraginoideae</taxon>
        <taxon>Lithospermeae</taxon>
        <taxon>Lithospermum</taxon>
    </lineage>
</organism>
<protein>
    <recommendedName>
        <fullName evidence="1">Reverse transcriptase Ty1/copia-type domain-containing protein</fullName>
    </recommendedName>
</protein>
<reference evidence="2 3" key="1">
    <citation type="submission" date="2024-01" db="EMBL/GenBank/DDBJ databases">
        <title>The complete chloroplast genome sequence of Lithospermum erythrorhizon: insights into the phylogenetic relationship among Boraginaceae species and the maternal lineages of purple gromwells.</title>
        <authorList>
            <person name="Okada T."/>
            <person name="Watanabe K."/>
        </authorList>
    </citation>
    <scope>NUCLEOTIDE SEQUENCE [LARGE SCALE GENOMIC DNA]</scope>
</reference>
<evidence type="ECO:0000313" key="2">
    <source>
        <dbReference type="EMBL" id="GAA0186081.1"/>
    </source>
</evidence>
<dbReference type="AlphaFoldDB" id="A0AAV3RWF5"/>
<evidence type="ECO:0000313" key="3">
    <source>
        <dbReference type="Proteomes" id="UP001454036"/>
    </source>
</evidence>